<keyword evidence="2" id="KW-0378">Hydrolase</keyword>
<proteinExistence type="inferred from homology"/>
<dbReference type="Gene3D" id="3.40.50.1820">
    <property type="entry name" value="alpha/beta hydrolase"/>
    <property type="match status" value="1"/>
</dbReference>
<dbReference type="EMBL" id="GEDC01009328">
    <property type="protein sequence ID" value="JAS27970.1"/>
    <property type="molecule type" value="Transcribed_RNA"/>
</dbReference>
<dbReference type="GO" id="GO:0016020">
    <property type="term" value="C:membrane"/>
    <property type="evidence" value="ECO:0007669"/>
    <property type="project" value="TreeGrafter"/>
</dbReference>
<dbReference type="SUPFAM" id="SSF53474">
    <property type="entry name" value="alpha/beta-Hydrolases"/>
    <property type="match status" value="1"/>
</dbReference>
<evidence type="ECO:0000259" key="3">
    <source>
        <dbReference type="Pfam" id="PF00561"/>
    </source>
</evidence>
<accession>A0A1B6E840</accession>
<evidence type="ECO:0000256" key="2">
    <source>
        <dbReference type="ARBA" id="ARBA00022801"/>
    </source>
</evidence>
<dbReference type="EMBL" id="GEDC01003209">
    <property type="protein sequence ID" value="JAS34089.1"/>
    <property type="molecule type" value="Transcribed_RNA"/>
</dbReference>
<dbReference type="InterPro" id="IPR029058">
    <property type="entry name" value="AB_hydrolase_fold"/>
</dbReference>
<dbReference type="AlphaFoldDB" id="A0A1B6E840"/>
<dbReference type="Pfam" id="PF00561">
    <property type="entry name" value="Abhydrolase_1"/>
    <property type="match status" value="1"/>
</dbReference>
<dbReference type="InterPro" id="IPR050266">
    <property type="entry name" value="AB_hydrolase_sf"/>
</dbReference>
<evidence type="ECO:0000256" key="1">
    <source>
        <dbReference type="ARBA" id="ARBA00008645"/>
    </source>
</evidence>
<dbReference type="PANTHER" id="PTHR43798:SF14">
    <property type="entry name" value="SERINE HYDROLASE-LIKE PROTEIN DDB_G0286239"/>
    <property type="match status" value="1"/>
</dbReference>
<reference evidence="5" key="1">
    <citation type="submission" date="2015-12" db="EMBL/GenBank/DDBJ databases">
        <title>De novo transcriptome assembly of four potential Pierce s Disease insect vectors from Arizona vineyards.</title>
        <authorList>
            <person name="Tassone E.E."/>
        </authorList>
    </citation>
    <scope>NUCLEOTIDE SEQUENCE</scope>
</reference>
<sequence>MEKMEMTEISIPVPWGIIAGYTVGDPKHPPVLCSHGIQDNCNSFFQLLPLLPTSFYYVCIDLPGHGKSSNFSAGTYLDILMYSFSIKRIVDHFGWEKMYYLGHSVSGTIGHYFAFLYPQHVVKLISIDAYFPKVYKNEELIKRMKDFHSLMIKIEKQISGKQPPTYSVDDFVKKMLTNRKTHLTPNLAKNMVQRSLVEVEPKRYMFQTDWRLKIGLPVHLEKDLVKYILNQIQCPILLIEAMERNLENSMYPLDNTRFYQKILLQKSNVVFHIVKGDHDVHILHPERLVSIITSFLLTQISHL</sequence>
<dbReference type="InterPro" id="IPR000073">
    <property type="entry name" value="AB_hydrolase_1"/>
</dbReference>
<protein>
    <recommendedName>
        <fullName evidence="3">AB hydrolase-1 domain-containing protein</fullName>
    </recommendedName>
</protein>
<name>A0A1B6E840_9HEMI</name>
<dbReference type="GO" id="GO:0016787">
    <property type="term" value="F:hydrolase activity"/>
    <property type="evidence" value="ECO:0007669"/>
    <property type="project" value="UniProtKB-KW"/>
</dbReference>
<dbReference type="PANTHER" id="PTHR43798">
    <property type="entry name" value="MONOACYLGLYCEROL LIPASE"/>
    <property type="match status" value="1"/>
</dbReference>
<gene>
    <name evidence="5" type="ORF">g.34577</name>
    <name evidence="4" type="ORF">g.34581</name>
</gene>
<evidence type="ECO:0000313" key="4">
    <source>
        <dbReference type="EMBL" id="JAS27970.1"/>
    </source>
</evidence>
<comment type="similarity">
    <text evidence="1">Belongs to the AB hydrolase superfamily.</text>
</comment>
<organism evidence="5">
    <name type="scientific">Clastoptera arizonana</name>
    <name type="common">Arizona spittle bug</name>
    <dbReference type="NCBI Taxonomy" id="38151"/>
    <lineage>
        <taxon>Eukaryota</taxon>
        <taxon>Metazoa</taxon>
        <taxon>Ecdysozoa</taxon>
        <taxon>Arthropoda</taxon>
        <taxon>Hexapoda</taxon>
        <taxon>Insecta</taxon>
        <taxon>Pterygota</taxon>
        <taxon>Neoptera</taxon>
        <taxon>Paraneoptera</taxon>
        <taxon>Hemiptera</taxon>
        <taxon>Auchenorrhyncha</taxon>
        <taxon>Cercopoidea</taxon>
        <taxon>Clastopteridae</taxon>
        <taxon>Clastoptera</taxon>
    </lineage>
</organism>
<evidence type="ECO:0000313" key="5">
    <source>
        <dbReference type="EMBL" id="JAS34089.1"/>
    </source>
</evidence>
<feature type="domain" description="AB hydrolase-1" evidence="3">
    <location>
        <begin position="29"/>
        <end position="131"/>
    </location>
</feature>